<dbReference type="RefSeq" id="WP_193380856.1">
    <property type="nucleotide sequence ID" value="NZ_JABXWF010000012.1"/>
</dbReference>
<dbReference type="PIRSF" id="PIRSF007531">
    <property type="entry name" value="CPT"/>
    <property type="match status" value="1"/>
</dbReference>
<comment type="caution">
    <text evidence="2">The sequence shown here is derived from an EMBL/GenBank/DDBJ whole genome shotgun (WGS) entry which is preliminary data.</text>
</comment>
<proteinExistence type="predicted"/>
<evidence type="ECO:0000313" key="2">
    <source>
        <dbReference type="EMBL" id="MDX3038305.1"/>
    </source>
</evidence>
<dbReference type="Proteomes" id="UP001282474">
    <property type="component" value="Unassembled WGS sequence"/>
</dbReference>
<reference evidence="2 3" key="1">
    <citation type="journal article" date="2023" name="Microb. Genom.">
        <title>Mesoterricola silvestris gen. nov., sp. nov., Mesoterricola sediminis sp. nov., Geothrix oryzae sp. nov., Geothrix edaphica sp. nov., Geothrix rubra sp. nov., and Geothrix limicola sp. nov., six novel members of Acidobacteriota isolated from soils.</title>
        <authorList>
            <person name="Weisberg A.J."/>
            <person name="Pearce E."/>
            <person name="Kramer C.G."/>
            <person name="Chang J.H."/>
            <person name="Clarke C.R."/>
        </authorList>
    </citation>
    <scope>NUCLEOTIDE SEQUENCE [LARGE SCALE GENOMIC DNA]</scope>
    <source>
        <strain evidence="2 3">NE20-4-1</strain>
    </source>
</reference>
<dbReference type="Gene3D" id="3.40.50.300">
    <property type="entry name" value="P-loop containing nucleotide triphosphate hydrolases"/>
    <property type="match status" value="1"/>
</dbReference>
<evidence type="ECO:0000256" key="1">
    <source>
        <dbReference type="SAM" id="MobiDB-lite"/>
    </source>
</evidence>
<organism evidence="2 3">
    <name type="scientific">Streptomyces caniscabiei</name>
    <dbReference type="NCBI Taxonomy" id="2746961"/>
    <lineage>
        <taxon>Bacteria</taxon>
        <taxon>Bacillati</taxon>
        <taxon>Actinomycetota</taxon>
        <taxon>Actinomycetes</taxon>
        <taxon>Kitasatosporales</taxon>
        <taxon>Streptomycetaceae</taxon>
        <taxon>Streptomyces</taxon>
    </lineage>
</organism>
<gene>
    <name evidence="2" type="ORF">PV383_14155</name>
</gene>
<dbReference type="Pfam" id="PF07931">
    <property type="entry name" value="CPT"/>
    <property type="match status" value="1"/>
</dbReference>
<dbReference type="InterPro" id="IPR012853">
    <property type="entry name" value="CPT"/>
</dbReference>
<dbReference type="SUPFAM" id="SSF52540">
    <property type="entry name" value="P-loop containing nucleoside triphosphate hydrolases"/>
    <property type="match status" value="1"/>
</dbReference>
<protein>
    <submittedName>
        <fullName evidence="2">AAA family ATPase</fullName>
    </submittedName>
</protein>
<dbReference type="InterPro" id="IPR027417">
    <property type="entry name" value="P-loop_NTPase"/>
</dbReference>
<name>A0ABU4MLG0_9ACTN</name>
<dbReference type="EMBL" id="JARAWJ010000008">
    <property type="protein sequence ID" value="MDX3038305.1"/>
    <property type="molecule type" value="Genomic_DNA"/>
</dbReference>
<sequence length="220" mass="24935">MGGGDTGRRDRGRVIIFLNGTSSSGKSSIATELLRILDEPYFHIPVDAFHAMRTRQQLPPEQLATVLHRTWRGYHRAVAGMAAAGNNVVMDHVLSEEWRLRDCLDLFVPQDVVFVGVHCGRAELARRERERGDRPLGLAARQLDQVHAHGLYDIECDTGRADPLRCASRIKQFLRHRPRPTAFEQLRDRQRDLHHRRTEPRPERGAGNCASNHVHPAVGQ</sequence>
<evidence type="ECO:0000313" key="3">
    <source>
        <dbReference type="Proteomes" id="UP001282474"/>
    </source>
</evidence>
<feature type="region of interest" description="Disordered" evidence="1">
    <location>
        <begin position="184"/>
        <end position="220"/>
    </location>
</feature>
<accession>A0ABU4MLG0</accession>
<keyword evidence="3" id="KW-1185">Reference proteome</keyword>